<evidence type="ECO:0000256" key="1">
    <source>
        <dbReference type="SAM" id="Phobius"/>
    </source>
</evidence>
<reference evidence="3 4" key="1">
    <citation type="journal article" date="2019" name="Int. J. Syst. Evol. Microbiol.">
        <title>The Global Catalogue of Microorganisms (GCM) 10K type strain sequencing project: providing services to taxonomists for standard genome sequencing and annotation.</title>
        <authorList>
            <consortium name="The Broad Institute Genomics Platform"/>
            <consortium name="The Broad Institute Genome Sequencing Center for Infectious Disease"/>
            <person name="Wu L."/>
            <person name="Ma J."/>
        </authorList>
    </citation>
    <scope>NUCLEOTIDE SEQUENCE [LARGE SCALE GENOMIC DNA]</scope>
    <source>
        <strain evidence="3 4">JCM 30072</strain>
    </source>
</reference>
<keyword evidence="1" id="KW-0812">Transmembrane</keyword>
<dbReference type="InterPro" id="IPR058439">
    <property type="entry name" value="DUF8126"/>
</dbReference>
<gene>
    <name evidence="3" type="ORF">ACFQQG_07155</name>
</gene>
<name>A0ABD5VXI5_9EURY</name>
<dbReference type="EMBL" id="JBHSZI010000001">
    <property type="protein sequence ID" value="MFC7057991.1"/>
    <property type="molecule type" value="Genomic_DNA"/>
</dbReference>
<dbReference type="RefSeq" id="WP_267163796.1">
    <property type="nucleotide sequence ID" value="NZ_CP112972.1"/>
</dbReference>
<dbReference type="GeneID" id="76629938"/>
<accession>A0ABD5VXI5</accession>
<dbReference type="Pfam" id="PF26446">
    <property type="entry name" value="DUF8125"/>
    <property type="match status" value="1"/>
</dbReference>
<keyword evidence="1" id="KW-1133">Transmembrane helix</keyword>
<proteinExistence type="predicted"/>
<feature type="transmembrane region" description="Helical" evidence="1">
    <location>
        <begin position="58"/>
        <end position="76"/>
    </location>
</feature>
<protein>
    <recommendedName>
        <fullName evidence="2">DUF8125 domain-containing protein</fullName>
    </recommendedName>
</protein>
<organism evidence="3 4">
    <name type="scientific">Halovenus salina</name>
    <dbReference type="NCBI Taxonomy" id="1510225"/>
    <lineage>
        <taxon>Archaea</taxon>
        <taxon>Methanobacteriati</taxon>
        <taxon>Methanobacteriota</taxon>
        <taxon>Stenosarchaea group</taxon>
        <taxon>Halobacteria</taxon>
        <taxon>Halobacteriales</taxon>
        <taxon>Haloarculaceae</taxon>
        <taxon>Halovenus</taxon>
    </lineage>
</organism>
<comment type="caution">
    <text evidence="3">The sequence shown here is derived from an EMBL/GenBank/DDBJ whole genome shotgun (WGS) entry which is preliminary data.</text>
</comment>
<dbReference type="InterPro" id="IPR058438">
    <property type="entry name" value="DUF8125"/>
</dbReference>
<evidence type="ECO:0000259" key="2">
    <source>
        <dbReference type="Pfam" id="PF26447"/>
    </source>
</evidence>
<feature type="domain" description="DUF8125" evidence="2">
    <location>
        <begin position="168"/>
        <end position="239"/>
    </location>
</feature>
<keyword evidence="4" id="KW-1185">Reference proteome</keyword>
<keyword evidence="1" id="KW-0472">Membrane</keyword>
<evidence type="ECO:0000313" key="4">
    <source>
        <dbReference type="Proteomes" id="UP001596445"/>
    </source>
</evidence>
<sequence>MTETELHIDAEKTRREHTVELLTAYRNWIGLLTVLLLLSFVALWWAGALPSVTVPESVQATMLAVIGAAALGYLPASRTLDYLHDPPKRFVVCVGMAPEQADEYDLPPRAFLPGLYELSPAAWDRVRSLDGDLYQWSEMKWPTYEVQAFDEDSFQAVGTWRGSKPDSELLRREKEIVDLRTNLEQAADTSIDTELSISSKVRQATRAIGQALISEHAEASTYEGEQVAEVLSDIRQDIEEDTGENLKNGEQPIAQLRSLSEIADGMEGNDDTGQ</sequence>
<evidence type="ECO:0000313" key="3">
    <source>
        <dbReference type="EMBL" id="MFC7057991.1"/>
    </source>
</evidence>
<feature type="transmembrane region" description="Helical" evidence="1">
    <location>
        <begin position="24"/>
        <end position="46"/>
    </location>
</feature>
<dbReference type="AlphaFoldDB" id="A0ABD5VXI5"/>
<dbReference type="Pfam" id="PF26447">
    <property type="entry name" value="DUF8126"/>
    <property type="match status" value="1"/>
</dbReference>
<dbReference type="Proteomes" id="UP001596445">
    <property type="component" value="Unassembled WGS sequence"/>
</dbReference>